<comment type="caution">
    <text evidence="1">The sequence shown here is derived from an EMBL/GenBank/DDBJ whole genome shotgun (WGS) entry which is preliminary data.</text>
</comment>
<dbReference type="Proteomes" id="UP001176471">
    <property type="component" value="Unassembled WGS sequence"/>
</dbReference>
<gene>
    <name evidence="1" type="ORF">Q4610_10910</name>
</gene>
<name>A0ABT8ZMZ3_9SPHN</name>
<protein>
    <recommendedName>
        <fullName evidence="3">Cytochrome C</fullName>
    </recommendedName>
</protein>
<dbReference type="Gene3D" id="1.20.120.10">
    <property type="entry name" value="Cytochrome c/b562"/>
    <property type="match status" value="1"/>
</dbReference>
<evidence type="ECO:0000313" key="2">
    <source>
        <dbReference type="Proteomes" id="UP001176471"/>
    </source>
</evidence>
<dbReference type="InterPro" id="IPR010980">
    <property type="entry name" value="Cyt_c/b562"/>
</dbReference>
<sequence length="196" mass="21037">MTSPVTLRRASLALLLPVLLQGCGTQAPRGDTDRKGQPMLAAAPLHVTASIKELMDSTIDPAADGLWDSVGTIVTTAGIDTHQPRTDEEWHAVRRHALTLIEAMNLVVMDGRHAAPRGTKAGLGELSPQQMDAKIAANRAEFNLFAQAVHDEGLKALAAIDRKDPEALSSIGSDLDERCEACHVTFWYPNSARPTA</sequence>
<keyword evidence="2" id="KW-1185">Reference proteome</keyword>
<dbReference type="EMBL" id="JAUQOM010000004">
    <property type="protein sequence ID" value="MDO7835552.1"/>
    <property type="molecule type" value="Genomic_DNA"/>
</dbReference>
<evidence type="ECO:0000313" key="1">
    <source>
        <dbReference type="EMBL" id="MDO7835552.1"/>
    </source>
</evidence>
<accession>A0ABT8ZMZ3</accession>
<reference evidence="1" key="1">
    <citation type="submission" date="2023-07" db="EMBL/GenBank/DDBJ databases">
        <title>Bacterial whole genome sequence for Sphingobium sp. HBC34.</title>
        <authorList>
            <person name="Le V."/>
            <person name="Ko S.-R."/>
            <person name="Ahn C.-Y."/>
            <person name="Oh H.-M."/>
        </authorList>
    </citation>
    <scope>NUCLEOTIDE SEQUENCE</scope>
    <source>
        <strain evidence="1">HBC34</strain>
    </source>
</reference>
<evidence type="ECO:0008006" key="3">
    <source>
        <dbReference type="Google" id="ProtNLM"/>
    </source>
</evidence>
<dbReference type="SUPFAM" id="SSF47175">
    <property type="entry name" value="Cytochromes"/>
    <property type="match status" value="1"/>
</dbReference>
<dbReference type="RefSeq" id="WP_304535977.1">
    <property type="nucleotide sequence ID" value="NZ_JAUQOM010000004.1"/>
</dbReference>
<organism evidence="1 2">
    <name type="scientific">Sphingobium cyanobacteriorum</name>
    <dbReference type="NCBI Taxonomy" id="3063954"/>
    <lineage>
        <taxon>Bacteria</taxon>
        <taxon>Pseudomonadati</taxon>
        <taxon>Pseudomonadota</taxon>
        <taxon>Alphaproteobacteria</taxon>
        <taxon>Sphingomonadales</taxon>
        <taxon>Sphingomonadaceae</taxon>
        <taxon>Sphingobium</taxon>
    </lineage>
</organism>
<proteinExistence type="predicted"/>